<feature type="coiled-coil region" evidence="1">
    <location>
        <begin position="47"/>
        <end position="136"/>
    </location>
</feature>
<keyword evidence="1" id="KW-0175">Coiled coil</keyword>
<feature type="region of interest" description="Disordered" evidence="2">
    <location>
        <begin position="246"/>
        <end position="321"/>
    </location>
</feature>
<evidence type="ECO:0000313" key="3">
    <source>
        <dbReference type="EMBL" id="KAF0022511.1"/>
    </source>
</evidence>
<dbReference type="AlphaFoldDB" id="A0A6A4RTH4"/>
<feature type="compositionally biased region" description="Acidic residues" evidence="2">
    <location>
        <begin position="255"/>
        <end position="279"/>
    </location>
</feature>
<protein>
    <submittedName>
        <fullName evidence="3">Uncharacterized protein</fullName>
    </submittedName>
</protein>
<name>A0A6A4RTH4_SCOMX</name>
<evidence type="ECO:0000313" key="4">
    <source>
        <dbReference type="Proteomes" id="UP000438429"/>
    </source>
</evidence>
<dbReference type="Proteomes" id="UP000438429">
    <property type="component" value="Unassembled WGS sequence"/>
</dbReference>
<organism evidence="3 4">
    <name type="scientific">Scophthalmus maximus</name>
    <name type="common">Turbot</name>
    <name type="synonym">Psetta maxima</name>
    <dbReference type="NCBI Taxonomy" id="52904"/>
    <lineage>
        <taxon>Eukaryota</taxon>
        <taxon>Metazoa</taxon>
        <taxon>Chordata</taxon>
        <taxon>Craniata</taxon>
        <taxon>Vertebrata</taxon>
        <taxon>Euteleostomi</taxon>
        <taxon>Actinopterygii</taxon>
        <taxon>Neopterygii</taxon>
        <taxon>Teleostei</taxon>
        <taxon>Neoteleostei</taxon>
        <taxon>Acanthomorphata</taxon>
        <taxon>Carangaria</taxon>
        <taxon>Pleuronectiformes</taxon>
        <taxon>Pleuronectoidei</taxon>
        <taxon>Scophthalmidae</taxon>
        <taxon>Scophthalmus</taxon>
    </lineage>
</organism>
<dbReference type="EMBL" id="VEVO01000025">
    <property type="protein sequence ID" value="KAF0022511.1"/>
    <property type="molecule type" value="Genomic_DNA"/>
</dbReference>
<dbReference type="GO" id="GO:0008285">
    <property type="term" value="P:negative regulation of cell population proliferation"/>
    <property type="evidence" value="ECO:0007669"/>
    <property type="project" value="TreeGrafter"/>
</dbReference>
<feature type="compositionally biased region" description="Pro residues" evidence="2">
    <location>
        <begin position="310"/>
        <end position="319"/>
    </location>
</feature>
<gene>
    <name evidence="3" type="ORF">F2P81_025137</name>
</gene>
<evidence type="ECO:0000256" key="1">
    <source>
        <dbReference type="SAM" id="Coils"/>
    </source>
</evidence>
<dbReference type="PANTHER" id="PTHR15154">
    <property type="entry name" value="HAMARTIN"/>
    <property type="match status" value="1"/>
</dbReference>
<dbReference type="InterPro" id="IPR007483">
    <property type="entry name" value="Hamartin"/>
</dbReference>
<reference evidence="3 4" key="1">
    <citation type="submission" date="2019-06" db="EMBL/GenBank/DDBJ databases">
        <title>Draft genomes of female and male turbot (Scophthalmus maximus).</title>
        <authorList>
            <person name="Xu H."/>
            <person name="Xu X.-W."/>
            <person name="Shao C."/>
            <person name="Chen S."/>
        </authorList>
    </citation>
    <scope>NUCLEOTIDE SEQUENCE [LARGE SCALE GENOMIC DNA]</scope>
    <source>
        <strain evidence="3">Ysfricsl-2016a</strain>
        <tissue evidence="3">Blood</tissue>
    </source>
</reference>
<accession>A0A6A4RTH4</accession>
<sequence>MSKEQFLLSDRGGAVLLSLVEYYLVSSSSQAVVLLSSVRESHHKNELQECQSSLRVLEAELQRANNKAYNTKHQLTQLSLKCSVGKEYQRLRDSDVQQRQKLEAANHRIAELENQLTKTEQLILDQKKLLEETKAQSSRCVALRTLTQKLQTEMLQLYSQIHLDLDSRARDACGRPNGGSLALPVAQSGLRPRPSSSSVGILNGAVEAFSTSPLHLPSCSSSPLSLSPIESPLAVGSYLEQRARQLFGPPNHSPEEEEGPEEPEDDEEEEPQEEDEEAQPEIPALGQEAEEANLPPGSPPSPGLAAFKPLAPPAGPAPPADLTLAVRQRRHELSIMDYDEMLPEY</sequence>
<comment type="caution">
    <text evidence="3">The sequence shown here is derived from an EMBL/GenBank/DDBJ whole genome shotgun (WGS) entry which is preliminary data.</text>
</comment>
<proteinExistence type="predicted"/>
<dbReference type="GO" id="GO:0033596">
    <property type="term" value="C:TSC1-TSC2 complex"/>
    <property type="evidence" value="ECO:0007669"/>
    <property type="project" value="TreeGrafter"/>
</dbReference>
<dbReference type="GO" id="GO:0032007">
    <property type="term" value="P:negative regulation of TOR signaling"/>
    <property type="evidence" value="ECO:0007669"/>
    <property type="project" value="TreeGrafter"/>
</dbReference>
<dbReference type="PANTHER" id="PTHR15154:SF2">
    <property type="entry name" value="HAMARTIN"/>
    <property type="match status" value="1"/>
</dbReference>
<evidence type="ECO:0000256" key="2">
    <source>
        <dbReference type="SAM" id="MobiDB-lite"/>
    </source>
</evidence>
<dbReference type="GO" id="GO:0051726">
    <property type="term" value="P:regulation of cell cycle"/>
    <property type="evidence" value="ECO:0007669"/>
    <property type="project" value="TreeGrafter"/>
</dbReference>